<dbReference type="GO" id="GO:0006355">
    <property type="term" value="P:regulation of DNA-templated transcription"/>
    <property type="evidence" value="ECO:0007669"/>
    <property type="project" value="InterPro"/>
</dbReference>
<evidence type="ECO:0000256" key="3">
    <source>
        <dbReference type="ARBA" id="ARBA00023163"/>
    </source>
</evidence>
<reference evidence="6" key="1">
    <citation type="submission" date="2017-04" db="EMBL/GenBank/DDBJ databases">
        <authorList>
            <person name="Varghese N."/>
            <person name="Submissions S."/>
        </authorList>
    </citation>
    <scope>NUCLEOTIDE SEQUENCE [LARGE SCALE GENOMIC DNA]</scope>
    <source>
        <strain evidence="6">DSM 4125</strain>
    </source>
</reference>
<dbReference type="SUPFAM" id="SSF51206">
    <property type="entry name" value="cAMP-binding domain-like"/>
    <property type="match status" value="1"/>
</dbReference>
<dbReference type="Gene3D" id="2.60.120.10">
    <property type="entry name" value="Jelly Rolls"/>
    <property type="match status" value="1"/>
</dbReference>
<feature type="domain" description="HTH crp-type" evidence="4">
    <location>
        <begin position="158"/>
        <end position="206"/>
    </location>
</feature>
<evidence type="ECO:0000256" key="1">
    <source>
        <dbReference type="ARBA" id="ARBA00023015"/>
    </source>
</evidence>
<sequence>MESEKKILSFLKPDLVEKILQESTVQEFPKGTEILRAQQYVKVLPIVLDGLVKVYSKFEEKELLLYYIEPAQSCVMTFNAALKNSPSKVFATTETDSKIILIPVQLLPLWLQEYPDFNELFYTQYNLRYTELLETISHLLLDKMDKRLYDYLKRKSALTSTNSIKMSHSQIANELGTAREVITRVLKKLENEEKVVQNAGEIEIVGEW</sequence>
<evidence type="ECO:0000256" key="2">
    <source>
        <dbReference type="ARBA" id="ARBA00023125"/>
    </source>
</evidence>
<dbReference type="InterPro" id="IPR036388">
    <property type="entry name" value="WH-like_DNA-bd_sf"/>
</dbReference>
<dbReference type="CDD" id="cd00038">
    <property type="entry name" value="CAP_ED"/>
    <property type="match status" value="1"/>
</dbReference>
<dbReference type="InterPro" id="IPR000595">
    <property type="entry name" value="cNMP-bd_dom"/>
</dbReference>
<name>A0A1X7LE41_9BACT</name>
<accession>A0A1X7LE41</accession>
<proteinExistence type="predicted"/>
<dbReference type="InterPro" id="IPR012318">
    <property type="entry name" value="HTH_CRP"/>
</dbReference>
<keyword evidence="2" id="KW-0238">DNA-binding</keyword>
<protein>
    <submittedName>
        <fullName evidence="5">CRP/FNR family transcriptional regulator, anaerobic regulatory protein</fullName>
    </submittedName>
</protein>
<dbReference type="STRING" id="1028.SAMN05661096_03820"/>
<dbReference type="GO" id="GO:0003677">
    <property type="term" value="F:DNA binding"/>
    <property type="evidence" value="ECO:0007669"/>
    <property type="project" value="UniProtKB-KW"/>
</dbReference>
<dbReference type="SMART" id="SM00419">
    <property type="entry name" value="HTH_CRP"/>
    <property type="match status" value="1"/>
</dbReference>
<dbReference type="RefSeq" id="WP_085518943.1">
    <property type="nucleotide sequence ID" value="NZ_FXAW01000010.1"/>
</dbReference>
<keyword evidence="6" id="KW-1185">Reference proteome</keyword>
<evidence type="ECO:0000313" key="5">
    <source>
        <dbReference type="EMBL" id="SMG51817.1"/>
    </source>
</evidence>
<dbReference type="OrthoDB" id="9776746at2"/>
<keyword evidence="3" id="KW-0804">Transcription</keyword>
<dbReference type="Gene3D" id="1.10.10.10">
    <property type="entry name" value="Winged helix-like DNA-binding domain superfamily/Winged helix DNA-binding domain"/>
    <property type="match status" value="1"/>
</dbReference>
<dbReference type="EMBL" id="FXAW01000010">
    <property type="protein sequence ID" value="SMG51817.1"/>
    <property type="molecule type" value="Genomic_DNA"/>
</dbReference>
<dbReference type="InterPro" id="IPR014710">
    <property type="entry name" value="RmlC-like_jellyroll"/>
</dbReference>
<keyword evidence="1" id="KW-0805">Transcription regulation</keyword>
<dbReference type="SUPFAM" id="SSF46785">
    <property type="entry name" value="Winged helix' DNA-binding domain"/>
    <property type="match status" value="1"/>
</dbReference>
<dbReference type="Proteomes" id="UP000193804">
    <property type="component" value="Unassembled WGS sequence"/>
</dbReference>
<gene>
    <name evidence="5" type="ORF">SAMN05661096_03820</name>
</gene>
<dbReference type="Pfam" id="PF13545">
    <property type="entry name" value="HTH_Crp_2"/>
    <property type="match status" value="1"/>
</dbReference>
<evidence type="ECO:0000313" key="6">
    <source>
        <dbReference type="Proteomes" id="UP000193804"/>
    </source>
</evidence>
<dbReference type="AlphaFoldDB" id="A0A1X7LE41"/>
<dbReference type="InterPro" id="IPR036390">
    <property type="entry name" value="WH_DNA-bd_sf"/>
</dbReference>
<dbReference type="InterPro" id="IPR018490">
    <property type="entry name" value="cNMP-bd_dom_sf"/>
</dbReference>
<dbReference type="PRINTS" id="PR00034">
    <property type="entry name" value="HTHCRP"/>
</dbReference>
<organism evidence="5 6">
    <name type="scientific">Marivirga sericea</name>
    <dbReference type="NCBI Taxonomy" id="1028"/>
    <lineage>
        <taxon>Bacteria</taxon>
        <taxon>Pseudomonadati</taxon>
        <taxon>Bacteroidota</taxon>
        <taxon>Cytophagia</taxon>
        <taxon>Cytophagales</taxon>
        <taxon>Marivirgaceae</taxon>
        <taxon>Marivirga</taxon>
    </lineage>
</organism>
<evidence type="ECO:0000259" key="4">
    <source>
        <dbReference type="SMART" id="SM00419"/>
    </source>
</evidence>